<evidence type="ECO:0000256" key="2">
    <source>
        <dbReference type="ARBA" id="ARBA00022448"/>
    </source>
</evidence>
<dbReference type="InterPro" id="IPR044880">
    <property type="entry name" value="NCX_ion-bd_dom_sf"/>
</dbReference>
<protein>
    <recommendedName>
        <fullName evidence="8">Sodium/calcium exchanger membrane region domain-containing protein</fullName>
    </recommendedName>
</protein>
<evidence type="ECO:0000256" key="6">
    <source>
        <dbReference type="ARBA" id="ARBA00023136"/>
    </source>
</evidence>
<dbReference type="PANTHER" id="PTHR11878">
    <property type="entry name" value="SODIUM/CALCIUM EXCHANGER"/>
    <property type="match status" value="1"/>
</dbReference>
<keyword evidence="5" id="KW-0406">Ion transport</keyword>
<proteinExistence type="predicted"/>
<dbReference type="Gene3D" id="1.20.1420.30">
    <property type="entry name" value="NCX, central ion-binding region"/>
    <property type="match status" value="1"/>
</dbReference>
<dbReference type="PANTHER" id="PTHR11878:SF76">
    <property type="entry name" value="CALX-BETA DOMAIN-CONTAINING PROTEIN"/>
    <property type="match status" value="1"/>
</dbReference>
<comment type="subcellular location">
    <subcellularLocation>
        <location evidence="1">Endomembrane system</location>
        <topology evidence="1">Multi-pass membrane protein</topology>
    </subcellularLocation>
</comment>
<evidence type="ECO:0000259" key="8">
    <source>
        <dbReference type="Pfam" id="PF01699"/>
    </source>
</evidence>
<organism evidence="9 10">
    <name type="scientific">Prorocentrum cordatum</name>
    <dbReference type="NCBI Taxonomy" id="2364126"/>
    <lineage>
        <taxon>Eukaryota</taxon>
        <taxon>Sar</taxon>
        <taxon>Alveolata</taxon>
        <taxon>Dinophyceae</taxon>
        <taxon>Prorocentrales</taxon>
        <taxon>Prorocentraceae</taxon>
        <taxon>Prorocentrum</taxon>
    </lineage>
</organism>
<evidence type="ECO:0000313" key="10">
    <source>
        <dbReference type="Proteomes" id="UP001189429"/>
    </source>
</evidence>
<sequence>MPDLFASVTAASKEEFADASIVNVTGSNSVNVFLGIGLPWLMGALYWACAEEEWNREFGDSGFPVGSFIVKGGSDLSFGVMVFIVAALLAVFVLQKRRDRCGGELGGPYGLKVASTALLACLWVFYIALSIWKVNVGDVSFWDQLAALAVGVAVLEHVLAAVFYVLHRRGHLRRGPASRGVQLDDVEGQFDEGGAGVPQKFGQ</sequence>
<feature type="transmembrane region" description="Helical" evidence="7">
    <location>
        <begin position="76"/>
        <end position="94"/>
    </location>
</feature>
<dbReference type="EMBL" id="CAUYUJ010014683">
    <property type="protein sequence ID" value="CAK0844654.1"/>
    <property type="molecule type" value="Genomic_DNA"/>
</dbReference>
<feature type="domain" description="Sodium/calcium exchanger membrane region" evidence="8">
    <location>
        <begin position="1"/>
        <end position="132"/>
    </location>
</feature>
<comment type="caution">
    <text evidence="9">The sequence shown here is derived from an EMBL/GenBank/DDBJ whole genome shotgun (WGS) entry which is preliminary data.</text>
</comment>
<keyword evidence="2" id="KW-0813">Transport</keyword>
<feature type="transmembrane region" description="Helical" evidence="7">
    <location>
        <begin position="114"/>
        <end position="132"/>
    </location>
</feature>
<evidence type="ECO:0000256" key="1">
    <source>
        <dbReference type="ARBA" id="ARBA00004127"/>
    </source>
</evidence>
<dbReference type="Pfam" id="PF01699">
    <property type="entry name" value="Na_Ca_ex"/>
    <property type="match status" value="1"/>
</dbReference>
<keyword evidence="6 7" id="KW-0472">Membrane</keyword>
<name>A0ABN9TFQ5_9DINO</name>
<evidence type="ECO:0000256" key="3">
    <source>
        <dbReference type="ARBA" id="ARBA00022692"/>
    </source>
</evidence>
<dbReference type="InterPro" id="IPR051171">
    <property type="entry name" value="CaCA"/>
</dbReference>
<feature type="transmembrane region" description="Helical" evidence="7">
    <location>
        <begin position="144"/>
        <end position="166"/>
    </location>
</feature>
<reference evidence="9" key="1">
    <citation type="submission" date="2023-10" db="EMBL/GenBank/DDBJ databases">
        <authorList>
            <person name="Chen Y."/>
            <person name="Shah S."/>
            <person name="Dougan E. K."/>
            <person name="Thang M."/>
            <person name="Chan C."/>
        </authorList>
    </citation>
    <scope>NUCLEOTIDE SEQUENCE [LARGE SCALE GENOMIC DNA]</scope>
</reference>
<gene>
    <name evidence="9" type="ORF">PCOR1329_LOCUS38715</name>
</gene>
<evidence type="ECO:0000256" key="4">
    <source>
        <dbReference type="ARBA" id="ARBA00022989"/>
    </source>
</evidence>
<accession>A0ABN9TFQ5</accession>
<feature type="transmembrane region" description="Helical" evidence="7">
    <location>
        <begin position="30"/>
        <end position="48"/>
    </location>
</feature>
<keyword evidence="3 7" id="KW-0812">Transmembrane</keyword>
<keyword evidence="10" id="KW-1185">Reference proteome</keyword>
<feature type="non-terminal residue" evidence="9">
    <location>
        <position position="203"/>
    </location>
</feature>
<dbReference type="Proteomes" id="UP001189429">
    <property type="component" value="Unassembled WGS sequence"/>
</dbReference>
<evidence type="ECO:0000313" key="9">
    <source>
        <dbReference type="EMBL" id="CAK0844654.1"/>
    </source>
</evidence>
<dbReference type="InterPro" id="IPR004837">
    <property type="entry name" value="NaCa_Exmemb"/>
</dbReference>
<evidence type="ECO:0000256" key="5">
    <source>
        <dbReference type="ARBA" id="ARBA00023065"/>
    </source>
</evidence>
<evidence type="ECO:0000256" key="7">
    <source>
        <dbReference type="SAM" id="Phobius"/>
    </source>
</evidence>
<keyword evidence="4 7" id="KW-1133">Transmembrane helix</keyword>